<organism evidence="3 4">
    <name type="scientific">Rhodobacter capsulatus</name>
    <name type="common">Rhodopseudomonas capsulata</name>
    <dbReference type="NCBI Taxonomy" id="1061"/>
    <lineage>
        <taxon>Bacteria</taxon>
        <taxon>Pseudomonadati</taxon>
        <taxon>Pseudomonadota</taxon>
        <taxon>Alphaproteobacteria</taxon>
        <taxon>Rhodobacterales</taxon>
        <taxon>Rhodobacter group</taxon>
        <taxon>Rhodobacter</taxon>
    </lineage>
</organism>
<evidence type="ECO:0000259" key="2">
    <source>
        <dbReference type="Pfam" id="PF07007"/>
    </source>
</evidence>
<dbReference type="AlphaFoldDB" id="A0A1G7JZ56"/>
<dbReference type="PANTHER" id="PTHR39176:SF1">
    <property type="entry name" value="PERIPLASMIC PROTEIN"/>
    <property type="match status" value="1"/>
</dbReference>
<dbReference type="EMBL" id="FNAY01000009">
    <property type="protein sequence ID" value="SDF30223.1"/>
    <property type="molecule type" value="Genomic_DNA"/>
</dbReference>
<dbReference type="RefSeq" id="WP_081348871.1">
    <property type="nucleotide sequence ID" value="NZ_CP119563.1"/>
</dbReference>
<dbReference type="OrthoDB" id="7340239at2"/>
<feature type="chain" id="PRO_5010303328" evidence="1">
    <location>
        <begin position="29"/>
        <end position="167"/>
    </location>
</feature>
<accession>A0A1G7JZ56</accession>
<evidence type="ECO:0000313" key="3">
    <source>
        <dbReference type="EMBL" id="SDF30223.1"/>
    </source>
</evidence>
<dbReference type="Gene3D" id="1.20.1270.180">
    <property type="match status" value="1"/>
</dbReference>
<gene>
    <name evidence="3" type="ORF">SAMN04244550_02013</name>
</gene>
<dbReference type="PANTHER" id="PTHR39176">
    <property type="entry name" value="PERIPLASMIC PROTEIN-RELATED"/>
    <property type="match status" value="1"/>
</dbReference>
<dbReference type="Proteomes" id="UP000183812">
    <property type="component" value="Unassembled WGS sequence"/>
</dbReference>
<keyword evidence="1" id="KW-0732">Signal</keyword>
<evidence type="ECO:0000256" key="1">
    <source>
        <dbReference type="SAM" id="SignalP"/>
    </source>
</evidence>
<name>A0A1G7JZ56_RHOCA</name>
<feature type="signal peptide" evidence="1">
    <location>
        <begin position="1"/>
        <end position="28"/>
    </location>
</feature>
<feature type="domain" description="Lysozyme inhibitor LprI-like N-terminal" evidence="2">
    <location>
        <begin position="67"/>
        <end position="160"/>
    </location>
</feature>
<evidence type="ECO:0000313" key="4">
    <source>
        <dbReference type="Proteomes" id="UP000183812"/>
    </source>
</evidence>
<sequence length="167" mass="17720">MMRSEPIVFALAFALSVPLGLAPLGARAQDLPIAATADIPETVKECFADYDPRAEGPSCLGQAAQGCTAAATDSTRDIIACIDAETAAWDGLLNAEYKARRAEMTAPGLAERLQTAQRAWIAYRDAECGLEVARWGDATLSGVVGANCRMEMTATRASELRDKKADP</sequence>
<dbReference type="InterPro" id="IPR009739">
    <property type="entry name" value="LprI-like_N"/>
</dbReference>
<protein>
    <submittedName>
        <fullName evidence="3">Uncharacterized conserved protein YecT, DUF1311 family</fullName>
    </submittedName>
</protein>
<dbReference type="Pfam" id="PF07007">
    <property type="entry name" value="LprI"/>
    <property type="match status" value="1"/>
</dbReference>
<reference evidence="3 4" key="1">
    <citation type="submission" date="2016-10" db="EMBL/GenBank/DDBJ databases">
        <authorList>
            <person name="de Groot N.N."/>
        </authorList>
    </citation>
    <scope>NUCLEOTIDE SEQUENCE [LARGE SCALE GENOMIC DNA]</scope>
    <source>
        <strain evidence="4">DSM 938 / 37b4</strain>
    </source>
</reference>
<proteinExistence type="predicted"/>